<keyword evidence="1" id="KW-0175">Coiled coil</keyword>
<protein>
    <submittedName>
        <fullName evidence="3">Uncharacterized protein</fullName>
    </submittedName>
</protein>
<feature type="coiled-coil region" evidence="1">
    <location>
        <begin position="102"/>
        <end position="136"/>
    </location>
</feature>
<feature type="region of interest" description="Disordered" evidence="2">
    <location>
        <begin position="1"/>
        <end position="29"/>
    </location>
</feature>
<feature type="compositionally biased region" description="Basic and acidic residues" evidence="2">
    <location>
        <begin position="1"/>
        <end position="11"/>
    </location>
</feature>
<dbReference type="OrthoDB" id="2162994at2759"/>
<feature type="coiled-coil region" evidence="1">
    <location>
        <begin position="33"/>
        <end position="67"/>
    </location>
</feature>
<dbReference type="EMBL" id="JADNYJ010000029">
    <property type="protein sequence ID" value="KAF8903661.1"/>
    <property type="molecule type" value="Genomic_DNA"/>
</dbReference>
<feature type="compositionally biased region" description="Low complexity" evidence="2">
    <location>
        <begin position="406"/>
        <end position="417"/>
    </location>
</feature>
<feature type="compositionally biased region" description="Basic and acidic residues" evidence="2">
    <location>
        <begin position="272"/>
        <end position="283"/>
    </location>
</feature>
<feature type="compositionally biased region" description="Low complexity" evidence="2">
    <location>
        <begin position="352"/>
        <end position="366"/>
    </location>
</feature>
<evidence type="ECO:0000313" key="3">
    <source>
        <dbReference type="EMBL" id="KAF8903661.1"/>
    </source>
</evidence>
<name>A0A9P5NTX4_GYMJU</name>
<feature type="compositionally biased region" description="Polar residues" evidence="2">
    <location>
        <begin position="286"/>
        <end position="300"/>
    </location>
</feature>
<feature type="compositionally biased region" description="Polar residues" evidence="2">
    <location>
        <begin position="463"/>
        <end position="477"/>
    </location>
</feature>
<feature type="compositionally biased region" description="Low complexity" evidence="2">
    <location>
        <begin position="308"/>
        <end position="317"/>
    </location>
</feature>
<proteinExistence type="predicted"/>
<organism evidence="3 4">
    <name type="scientific">Gymnopilus junonius</name>
    <name type="common">Spectacular rustgill mushroom</name>
    <name type="synonym">Gymnopilus spectabilis subsp. junonius</name>
    <dbReference type="NCBI Taxonomy" id="109634"/>
    <lineage>
        <taxon>Eukaryota</taxon>
        <taxon>Fungi</taxon>
        <taxon>Dikarya</taxon>
        <taxon>Basidiomycota</taxon>
        <taxon>Agaricomycotina</taxon>
        <taxon>Agaricomycetes</taxon>
        <taxon>Agaricomycetidae</taxon>
        <taxon>Agaricales</taxon>
        <taxon>Agaricineae</taxon>
        <taxon>Hymenogastraceae</taxon>
        <taxon>Gymnopilus</taxon>
    </lineage>
</organism>
<feature type="compositionally biased region" description="Low complexity" evidence="2">
    <location>
        <begin position="383"/>
        <end position="393"/>
    </location>
</feature>
<reference evidence="3" key="1">
    <citation type="submission" date="2020-11" db="EMBL/GenBank/DDBJ databases">
        <authorList>
            <consortium name="DOE Joint Genome Institute"/>
            <person name="Ahrendt S."/>
            <person name="Riley R."/>
            <person name="Andreopoulos W."/>
            <person name="LaButti K."/>
            <person name="Pangilinan J."/>
            <person name="Ruiz-duenas F.J."/>
            <person name="Barrasa J.M."/>
            <person name="Sanchez-Garcia M."/>
            <person name="Camarero S."/>
            <person name="Miyauchi S."/>
            <person name="Serrano A."/>
            <person name="Linde D."/>
            <person name="Babiker R."/>
            <person name="Drula E."/>
            <person name="Ayuso-Fernandez I."/>
            <person name="Pacheco R."/>
            <person name="Padilla G."/>
            <person name="Ferreira P."/>
            <person name="Barriuso J."/>
            <person name="Kellner H."/>
            <person name="Castanera R."/>
            <person name="Alfaro M."/>
            <person name="Ramirez L."/>
            <person name="Pisabarro A.G."/>
            <person name="Kuo A."/>
            <person name="Tritt A."/>
            <person name="Lipzen A."/>
            <person name="He G."/>
            <person name="Yan M."/>
            <person name="Ng V."/>
            <person name="Cullen D."/>
            <person name="Martin F."/>
            <person name="Rosso M.-N."/>
            <person name="Henrissat B."/>
            <person name="Hibbett D."/>
            <person name="Martinez A.T."/>
            <person name="Grigoriev I.V."/>
        </authorList>
    </citation>
    <scope>NUCLEOTIDE SEQUENCE</scope>
    <source>
        <strain evidence="3">AH 44721</strain>
    </source>
</reference>
<feature type="region of interest" description="Disordered" evidence="2">
    <location>
        <begin position="188"/>
        <end position="498"/>
    </location>
</feature>
<dbReference type="AlphaFoldDB" id="A0A9P5NTX4"/>
<feature type="compositionally biased region" description="Gly residues" evidence="2">
    <location>
        <begin position="479"/>
        <end position="493"/>
    </location>
</feature>
<evidence type="ECO:0000313" key="4">
    <source>
        <dbReference type="Proteomes" id="UP000724874"/>
    </source>
</evidence>
<feature type="compositionally biased region" description="Pro residues" evidence="2">
    <location>
        <begin position="230"/>
        <end position="248"/>
    </location>
</feature>
<evidence type="ECO:0000256" key="2">
    <source>
        <dbReference type="SAM" id="MobiDB-lite"/>
    </source>
</evidence>
<feature type="compositionally biased region" description="Low complexity" evidence="2">
    <location>
        <begin position="435"/>
        <end position="447"/>
    </location>
</feature>
<sequence length="548" mass="57996">MDGSPRPEPRPTADSTSPTLSIPSPAAAQPASNASLAALLSEAYRDAESLRRELAQTRKRAEKLERIYQILHIADIPTSPPSTASAGGVNGDQAALQSPKHTLQLKAVIDEYEDRLARAEAARDESEARKRDLLDGWDKLEQYLSQLEVSGRDARVAFRSFVMPDGTTSGEGSKVPMRFTSPSPFMGAGAAAMMPPPGGVLRSSHSSRHHHAGGAGSSSAASSSSRVAFPLPPHPNPTPTSVHPPPGTRRPRTPSLDSMHGATQPPSKRSRAGVDDYRGREPRPSYSESYVSSIQQQQGPLYSDRHAAQQLHLQQRQGVAEPRIIDRKYRSSSHIGGGGHHHNPNHPPRPGSPSHSRSGSQSSASSMDVDELLLKTAGEENGGPHTNGNGPTRGHWDLPPPHPSSAAAQQQQQQQQQYLNSRRRNDRDPENLSITTTTTTTPPSSSNPYPPPQSQSQPAPGYPTSQAAPSRTLSNLVQGAGGPGAAPGGGGIQGQAQAPGQNHVYTTHVFAPVVTGAPTKKSKYPNTAVGTGATAGVPGRFLSKFSIS</sequence>
<comment type="caution">
    <text evidence="3">The sequence shown here is derived from an EMBL/GenBank/DDBJ whole genome shotgun (WGS) entry which is preliminary data.</text>
</comment>
<dbReference type="Proteomes" id="UP000724874">
    <property type="component" value="Unassembled WGS sequence"/>
</dbReference>
<evidence type="ECO:0000256" key="1">
    <source>
        <dbReference type="SAM" id="Coils"/>
    </source>
</evidence>
<feature type="compositionally biased region" description="Low complexity" evidence="2">
    <location>
        <begin position="217"/>
        <end position="226"/>
    </location>
</feature>
<feature type="compositionally biased region" description="Low complexity" evidence="2">
    <location>
        <begin position="20"/>
        <end position="29"/>
    </location>
</feature>
<gene>
    <name evidence="3" type="ORF">CPB84DRAFT_719918</name>
</gene>
<keyword evidence="4" id="KW-1185">Reference proteome</keyword>
<accession>A0A9P5NTX4</accession>